<dbReference type="PROSITE" id="PS01313">
    <property type="entry name" value="LIPB"/>
    <property type="match status" value="1"/>
</dbReference>
<comment type="caution">
    <text evidence="11">The sequence shown here is derived from an EMBL/GenBank/DDBJ whole genome shotgun (WGS) entry which is preliminary data.</text>
</comment>
<dbReference type="NCBIfam" id="NF010925">
    <property type="entry name" value="PRK14345.1"/>
    <property type="match status" value="1"/>
</dbReference>
<gene>
    <name evidence="11" type="ORF">RRG08_047751</name>
</gene>
<dbReference type="InterPro" id="IPR000544">
    <property type="entry name" value="Octanoyltransferase"/>
</dbReference>
<dbReference type="Gene3D" id="3.30.930.10">
    <property type="entry name" value="Bira Bifunctional Protein, Domain 2"/>
    <property type="match status" value="1"/>
</dbReference>
<evidence type="ECO:0000313" key="12">
    <source>
        <dbReference type="Proteomes" id="UP001283361"/>
    </source>
</evidence>
<evidence type="ECO:0000256" key="4">
    <source>
        <dbReference type="ARBA" id="ARBA00012334"/>
    </source>
</evidence>
<protein>
    <recommendedName>
        <fullName evidence="4">lipoyl(octanoyl) transferase</fullName>
        <ecNumber evidence="4">2.3.1.181</ecNumber>
    </recommendedName>
    <alternativeName>
        <fullName evidence="7">Lipoate-protein ligase B</fullName>
    </alternativeName>
    <alternativeName>
        <fullName evidence="8">Lipoyl/octanoyl transferase</fullName>
    </alternativeName>
</protein>
<organism evidence="11 12">
    <name type="scientific">Elysia crispata</name>
    <name type="common">lettuce slug</name>
    <dbReference type="NCBI Taxonomy" id="231223"/>
    <lineage>
        <taxon>Eukaryota</taxon>
        <taxon>Metazoa</taxon>
        <taxon>Spiralia</taxon>
        <taxon>Lophotrochozoa</taxon>
        <taxon>Mollusca</taxon>
        <taxon>Gastropoda</taxon>
        <taxon>Heterobranchia</taxon>
        <taxon>Euthyneura</taxon>
        <taxon>Panpulmonata</taxon>
        <taxon>Sacoglossa</taxon>
        <taxon>Placobranchoidea</taxon>
        <taxon>Plakobranchidae</taxon>
        <taxon>Elysia</taxon>
    </lineage>
</organism>
<dbReference type="EMBL" id="JAWDGP010002654">
    <property type="protein sequence ID" value="KAK3781210.1"/>
    <property type="molecule type" value="Genomic_DNA"/>
</dbReference>
<evidence type="ECO:0000256" key="1">
    <source>
        <dbReference type="ARBA" id="ARBA00004173"/>
    </source>
</evidence>
<dbReference type="PANTHER" id="PTHR10993">
    <property type="entry name" value="OCTANOYLTRANSFERASE"/>
    <property type="match status" value="1"/>
</dbReference>
<name>A0AAE1A518_9GAST</name>
<evidence type="ECO:0000256" key="7">
    <source>
        <dbReference type="ARBA" id="ARBA00030797"/>
    </source>
</evidence>
<keyword evidence="12" id="KW-1185">Reference proteome</keyword>
<dbReference type="SUPFAM" id="SSF55681">
    <property type="entry name" value="Class II aaRS and biotin synthetases"/>
    <property type="match status" value="1"/>
</dbReference>
<evidence type="ECO:0000256" key="2">
    <source>
        <dbReference type="ARBA" id="ARBA00004821"/>
    </source>
</evidence>
<dbReference type="EC" id="2.3.1.181" evidence="4"/>
<comment type="subcellular location">
    <subcellularLocation>
        <location evidence="1">Mitochondrion</location>
    </subcellularLocation>
</comment>
<dbReference type="CDD" id="cd16444">
    <property type="entry name" value="LipB"/>
    <property type="match status" value="1"/>
</dbReference>
<dbReference type="InterPro" id="IPR020605">
    <property type="entry name" value="Octanoyltransferase_CS"/>
</dbReference>
<accession>A0AAE1A518</accession>
<keyword evidence="5" id="KW-0808">Transferase</keyword>
<dbReference type="FunFam" id="3.30.930.10:FF:000035">
    <property type="entry name" value="Putative lipoyltransferase 2, mitochondrial"/>
    <property type="match status" value="1"/>
</dbReference>
<comment type="pathway">
    <text evidence="2">Protein modification; protein lipoylation via endogenous pathway; protein N(6)-(lipoyl)lysine from octanoyl-[acyl-carrier-protein]: step 1/2.</text>
</comment>
<dbReference type="GO" id="GO:0005739">
    <property type="term" value="C:mitochondrion"/>
    <property type="evidence" value="ECO:0007669"/>
    <property type="project" value="UniProtKB-SubCell"/>
</dbReference>
<feature type="domain" description="BPL/LPL catalytic" evidence="10">
    <location>
        <begin position="43"/>
        <end position="223"/>
    </location>
</feature>
<sequence>MSSVANRAVTVVSMGRMGFMAAYDVQMRYVRNHLDELAGKPHSHGENMLLLVEHTPVYTVGTRDKAYSTDYCRALKKTGAEFWRTNRGGLVTFHGPGQLVAYPILNLKQFKPSMKWYVNRLEETLIGALRRFGISGRRTGETGVWVDHRKIASIGLHGTRYVTSHGVALNCNTDLSWFSKIEACGLPGVEVTSLSRELDRDVPYQDSIKPFLRAFQEVFECELEFQMLEERELPSVSVPAPEPRSGELLQTELKEVGVRHMSTLAGSHDAPLFPPMPPTLLSSPSPEAERKDNTRETSANFGKAMWQDEMKSEAVIPLAEVEAAVVVEMKKMVKLVVKAFYASCNNVPQAE</sequence>
<feature type="region of interest" description="Disordered" evidence="9">
    <location>
        <begin position="267"/>
        <end position="297"/>
    </location>
</feature>
<proteinExistence type="inferred from homology"/>
<dbReference type="PANTHER" id="PTHR10993:SF7">
    <property type="entry name" value="LIPOYLTRANSFERASE 2, MITOCHONDRIAL-RELATED"/>
    <property type="match status" value="1"/>
</dbReference>
<comment type="similarity">
    <text evidence="3">Belongs to the LipB family.</text>
</comment>
<evidence type="ECO:0000256" key="6">
    <source>
        <dbReference type="ARBA" id="ARBA00023315"/>
    </source>
</evidence>
<evidence type="ECO:0000256" key="5">
    <source>
        <dbReference type="ARBA" id="ARBA00022679"/>
    </source>
</evidence>
<dbReference type="InterPro" id="IPR004143">
    <property type="entry name" value="BPL_LPL_catalytic"/>
</dbReference>
<dbReference type="GO" id="GO:0009249">
    <property type="term" value="P:protein lipoylation"/>
    <property type="evidence" value="ECO:0007669"/>
    <property type="project" value="InterPro"/>
</dbReference>
<dbReference type="NCBIfam" id="TIGR00214">
    <property type="entry name" value="lipB"/>
    <property type="match status" value="1"/>
</dbReference>
<reference evidence="11" key="1">
    <citation type="journal article" date="2023" name="G3 (Bethesda)">
        <title>A reference genome for the long-term kleptoplast-retaining sea slug Elysia crispata morphotype clarki.</title>
        <authorList>
            <person name="Eastman K.E."/>
            <person name="Pendleton A.L."/>
            <person name="Shaikh M.A."/>
            <person name="Suttiyut T."/>
            <person name="Ogas R."/>
            <person name="Tomko P."/>
            <person name="Gavelis G."/>
            <person name="Widhalm J.R."/>
            <person name="Wisecaver J.H."/>
        </authorList>
    </citation>
    <scope>NUCLEOTIDE SEQUENCE</scope>
    <source>
        <strain evidence="11">ECLA1</strain>
    </source>
</reference>
<evidence type="ECO:0000313" key="11">
    <source>
        <dbReference type="EMBL" id="KAK3781210.1"/>
    </source>
</evidence>
<dbReference type="PROSITE" id="PS51733">
    <property type="entry name" value="BPL_LPL_CATALYTIC"/>
    <property type="match status" value="1"/>
</dbReference>
<evidence type="ECO:0000256" key="3">
    <source>
        <dbReference type="ARBA" id="ARBA00007907"/>
    </source>
</evidence>
<dbReference type="InterPro" id="IPR045864">
    <property type="entry name" value="aa-tRNA-synth_II/BPL/LPL"/>
</dbReference>
<dbReference type="Proteomes" id="UP001283361">
    <property type="component" value="Unassembled WGS sequence"/>
</dbReference>
<evidence type="ECO:0000259" key="10">
    <source>
        <dbReference type="PROSITE" id="PS51733"/>
    </source>
</evidence>
<evidence type="ECO:0000256" key="8">
    <source>
        <dbReference type="ARBA" id="ARBA00033331"/>
    </source>
</evidence>
<dbReference type="AlphaFoldDB" id="A0AAE1A518"/>
<keyword evidence="6" id="KW-0012">Acyltransferase</keyword>
<dbReference type="GO" id="GO:0033819">
    <property type="term" value="F:lipoyl(octanoyl) transferase activity"/>
    <property type="evidence" value="ECO:0007669"/>
    <property type="project" value="UniProtKB-EC"/>
</dbReference>
<dbReference type="HAMAP" id="MF_00013">
    <property type="entry name" value="LipB"/>
    <property type="match status" value="1"/>
</dbReference>
<evidence type="ECO:0000256" key="9">
    <source>
        <dbReference type="SAM" id="MobiDB-lite"/>
    </source>
</evidence>
<dbReference type="Pfam" id="PF21948">
    <property type="entry name" value="LplA-B_cat"/>
    <property type="match status" value="1"/>
</dbReference>